<sequence>MARFLLAYSFGCLAGGKHPSFYFMSVLTCLPALCIIVPRTHIFASLMATVTIGRFLDATFMKDQSKLTLLYYRRFGYVWFGILVHYLLWHSIAIHTIP</sequence>
<comment type="caution">
    <text evidence="2">The sequence shown here is derived from an EMBL/GenBank/DDBJ whole genome shotgun (WGS) entry which is preliminary data.</text>
</comment>
<evidence type="ECO:0000313" key="3">
    <source>
        <dbReference type="Proteomes" id="UP001195769"/>
    </source>
</evidence>
<feature type="transmembrane region" description="Helical" evidence="1">
    <location>
        <begin position="77"/>
        <end position="97"/>
    </location>
</feature>
<accession>A0AAD4DVD6</accession>
<keyword evidence="1" id="KW-0812">Transmembrane</keyword>
<name>A0AAD4DVD6_9AGAM</name>
<keyword evidence="1" id="KW-0472">Membrane</keyword>
<dbReference type="AlphaFoldDB" id="A0AAD4DVD6"/>
<gene>
    <name evidence="2" type="ORF">F5891DRAFT_1061677</name>
</gene>
<dbReference type="EMBL" id="JABBWK010000076">
    <property type="protein sequence ID" value="KAG1894684.1"/>
    <property type="molecule type" value="Genomic_DNA"/>
</dbReference>
<evidence type="ECO:0000313" key="2">
    <source>
        <dbReference type="EMBL" id="KAG1894684.1"/>
    </source>
</evidence>
<protein>
    <submittedName>
        <fullName evidence="2">Uncharacterized protein</fullName>
    </submittedName>
</protein>
<evidence type="ECO:0000256" key="1">
    <source>
        <dbReference type="SAM" id="Phobius"/>
    </source>
</evidence>
<keyword evidence="3" id="KW-1185">Reference proteome</keyword>
<dbReference type="RefSeq" id="XP_041220260.1">
    <property type="nucleotide sequence ID" value="XM_041362931.1"/>
</dbReference>
<dbReference type="Proteomes" id="UP001195769">
    <property type="component" value="Unassembled WGS sequence"/>
</dbReference>
<keyword evidence="1" id="KW-1133">Transmembrane helix</keyword>
<reference evidence="2" key="1">
    <citation type="journal article" date="2020" name="New Phytol.">
        <title>Comparative genomics reveals dynamic genome evolution in host specialist ectomycorrhizal fungi.</title>
        <authorList>
            <person name="Lofgren L.A."/>
            <person name="Nguyen N.H."/>
            <person name="Vilgalys R."/>
            <person name="Ruytinx J."/>
            <person name="Liao H.L."/>
            <person name="Branco S."/>
            <person name="Kuo A."/>
            <person name="LaButti K."/>
            <person name="Lipzen A."/>
            <person name="Andreopoulos W."/>
            <person name="Pangilinan J."/>
            <person name="Riley R."/>
            <person name="Hundley H."/>
            <person name="Na H."/>
            <person name="Barry K."/>
            <person name="Grigoriev I.V."/>
            <person name="Stajich J.E."/>
            <person name="Kennedy P.G."/>
        </authorList>
    </citation>
    <scope>NUCLEOTIDE SEQUENCE</scope>
    <source>
        <strain evidence="2">FC203</strain>
    </source>
</reference>
<proteinExistence type="predicted"/>
<organism evidence="2 3">
    <name type="scientific">Suillus fuscotomentosus</name>
    <dbReference type="NCBI Taxonomy" id="1912939"/>
    <lineage>
        <taxon>Eukaryota</taxon>
        <taxon>Fungi</taxon>
        <taxon>Dikarya</taxon>
        <taxon>Basidiomycota</taxon>
        <taxon>Agaricomycotina</taxon>
        <taxon>Agaricomycetes</taxon>
        <taxon>Agaricomycetidae</taxon>
        <taxon>Boletales</taxon>
        <taxon>Suillineae</taxon>
        <taxon>Suillaceae</taxon>
        <taxon>Suillus</taxon>
    </lineage>
</organism>
<dbReference type="GeneID" id="64657229"/>